<evidence type="ECO:0000313" key="2">
    <source>
        <dbReference type="Proteomes" id="UP001458880"/>
    </source>
</evidence>
<name>A0AAW1M967_POPJA</name>
<gene>
    <name evidence="1" type="ORF">QE152_g7668</name>
</gene>
<keyword evidence="2" id="KW-1185">Reference proteome</keyword>
<comment type="caution">
    <text evidence="1">The sequence shown here is derived from an EMBL/GenBank/DDBJ whole genome shotgun (WGS) entry which is preliminary data.</text>
</comment>
<reference evidence="1 2" key="1">
    <citation type="journal article" date="2024" name="BMC Genomics">
        <title>De novo assembly and annotation of Popillia japonica's genome with initial clues to its potential as an invasive pest.</title>
        <authorList>
            <person name="Cucini C."/>
            <person name="Boschi S."/>
            <person name="Funari R."/>
            <person name="Cardaioli E."/>
            <person name="Iannotti N."/>
            <person name="Marturano G."/>
            <person name="Paoli F."/>
            <person name="Bruttini M."/>
            <person name="Carapelli A."/>
            <person name="Frati F."/>
            <person name="Nardi F."/>
        </authorList>
    </citation>
    <scope>NUCLEOTIDE SEQUENCE [LARGE SCALE GENOMIC DNA]</scope>
    <source>
        <strain evidence="1">DMR45628</strain>
    </source>
</reference>
<accession>A0AAW1M967</accession>
<evidence type="ECO:0000313" key="1">
    <source>
        <dbReference type="EMBL" id="KAK9744515.1"/>
    </source>
</evidence>
<dbReference type="Proteomes" id="UP001458880">
    <property type="component" value="Unassembled WGS sequence"/>
</dbReference>
<dbReference type="EMBL" id="JASPKY010000057">
    <property type="protein sequence ID" value="KAK9744515.1"/>
    <property type="molecule type" value="Genomic_DNA"/>
</dbReference>
<dbReference type="AlphaFoldDB" id="A0AAW1M967"/>
<protein>
    <submittedName>
        <fullName evidence="1">Uncharacterized protein</fullName>
    </submittedName>
</protein>
<proteinExistence type="predicted"/>
<sequence length="178" mass="20363">MSTDKFGRYRPIVAAQRTFFTAPLNNLNMSRKRIQQLGDPELDHDAANKKYVMETTNRLSEDITALEKKILLQLDRKIIEAGQHVDSLYAQTVQMVEGALNICVTKNEMNHKIDEIVNTFNTNINVVRNDLTTMIKENASVNELNQAKNRFDSRFKKLDTKIDNILSEIKTSLPQPSP</sequence>
<organism evidence="1 2">
    <name type="scientific">Popillia japonica</name>
    <name type="common">Japanese beetle</name>
    <dbReference type="NCBI Taxonomy" id="7064"/>
    <lineage>
        <taxon>Eukaryota</taxon>
        <taxon>Metazoa</taxon>
        <taxon>Ecdysozoa</taxon>
        <taxon>Arthropoda</taxon>
        <taxon>Hexapoda</taxon>
        <taxon>Insecta</taxon>
        <taxon>Pterygota</taxon>
        <taxon>Neoptera</taxon>
        <taxon>Endopterygota</taxon>
        <taxon>Coleoptera</taxon>
        <taxon>Polyphaga</taxon>
        <taxon>Scarabaeiformia</taxon>
        <taxon>Scarabaeidae</taxon>
        <taxon>Rutelinae</taxon>
        <taxon>Popillia</taxon>
    </lineage>
</organism>